<reference evidence="1" key="1">
    <citation type="submission" date="2021-05" db="EMBL/GenBank/DDBJ databases">
        <authorList>
            <person name="Pan Q."/>
            <person name="Jouanno E."/>
            <person name="Zahm M."/>
            <person name="Klopp C."/>
            <person name="Cabau C."/>
            <person name="Louis A."/>
            <person name="Berthelot C."/>
            <person name="Parey E."/>
            <person name="Roest Crollius H."/>
            <person name="Montfort J."/>
            <person name="Robinson-Rechavi M."/>
            <person name="Bouchez O."/>
            <person name="Lampietro C."/>
            <person name="Lopez Roques C."/>
            <person name="Donnadieu C."/>
            <person name="Postlethwait J."/>
            <person name="Bobe J."/>
            <person name="Dillon D."/>
            <person name="Chandos A."/>
            <person name="von Hippel F."/>
            <person name="Guiguen Y."/>
        </authorList>
    </citation>
    <scope>NUCLEOTIDE SEQUENCE</scope>
    <source>
        <strain evidence="1">YG-Jan2019</strain>
    </source>
</reference>
<evidence type="ECO:0000313" key="2">
    <source>
        <dbReference type="Proteomes" id="UP001157502"/>
    </source>
</evidence>
<keyword evidence="2" id="KW-1185">Reference proteome</keyword>
<evidence type="ECO:0000313" key="1">
    <source>
        <dbReference type="EMBL" id="KAJ8016631.1"/>
    </source>
</evidence>
<sequence>MGRQFICLGHAREKFEEITVQDVQRILHKKCNNECFRQVKAEKMHCTTQPTPGSSSPMMLPSPSGPCQTSSRSLVFGLGPSITSEDGIITGAKLPNLRCMLAIKPGANGALSQFEAAMVVLEQVRPFYNKANIPMVRDKHACHNVVDLVNANNKLRKIYQAKRSNETTAKQLETMECRLDLWPPNVEKLIDNPEWPHLVYWTKSCSSR</sequence>
<comment type="caution">
    <text evidence="1">The sequence shown here is derived from an EMBL/GenBank/DDBJ whole genome shotgun (WGS) entry which is preliminary data.</text>
</comment>
<dbReference type="EMBL" id="CM055728">
    <property type="protein sequence ID" value="KAJ8016631.1"/>
    <property type="molecule type" value="Genomic_DNA"/>
</dbReference>
<accession>A0ACC2HKS1</accession>
<gene>
    <name evidence="1" type="ORF">DPEC_G00009250</name>
</gene>
<proteinExistence type="predicted"/>
<name>A0ACC2HKS1_DALPE</name>
<organism evidence="1 2">
    <name type="scientific">Dallia pectoralis</name>
    <name type="common">Alaska blackfish</name>
    <dbReference type="NCBI Taxonomy" id="75939"/>
    <lineage>
        <taxon>Eukaryota</taxon>
        <taxon>Metazoa</taxon>
        <taxon>Chordata</taxon>
        <taxon>Craniata</taxon>
        <taxon>Vertebrata</taxon>
        <taxon>Euteleostomi</taxon>
        <taxon>Actinopterygii</taxon>
        <taxon>Neopterygii</taxon>
        <taxon>Teleostei</taxon>
        <taxon>Protacanthopterygii</taxon>
        <taxon>Esociformes</taxon>
        <taxon>Umbridae</taxon>
        <taxon>Dallia</taxon>
    </lineage>
</organism>
<dbReference type="Proteomes" id="UP001157502">
    <property type="component" value="Chromosome 1"/>
</dbReference>
<protein>
    <submittedName>
        <fullName evidence="1">Uncharacterized protein</fullName>
    </submittedName>
</protein>